<dbReference type="Proteomes" id="UP001153620">
    <property type="component" value="Chromosome 1"/>
</dbReference>
<evidence type="ECO:0000313" key="3">
    <source>
        <dbReference type="EMBL" id="CAG9797475.1"/>
    </source>
</evidence>
<evidence type="ECO:0000259" key="2">
    <source>
        <dbReference type="Pfam" id="PF01266"/>
    </source>
</evidence>
<feature type="region of interest" description="Disordered" evidence="1">
    <location>
        <begin position="20"/>
        <end position="42"/>
    </location>
</feature>
<sequence length="522" mass="58925">MLQLRNQLLKTSRALSKLQNSSSRCMSDDKKKDSIWQNDSDPNFENPFKRSGRILRNDLIRAKNWVGDLFTDDSKPKKYTMPLDKLDAFIENREDIRLFQTHCDVLIIGGGGMGSAIAYYLKQKAQHGLNVVVLEKDPTYSQASTPLSVGGLRQQFSLPENIQMSLYGADFIRRSKEILGEDVDLNFQPNGYLMLATEEGAETLKQNSRLQNELGARNEILTAKRLKEKFPWLSTEGIALGCHGLEKEGWFDPWALLCGLKRKAIQLGAHYVKGEAVGFEFKQQREMYVEGVEFGKYESVDRVLAKLPNGEIQEIKFALCVIAGGHHSGKIAEMARIGTGPGMLSVPLPIEPRKRYVYVFECDEKKHIGAQLNTPLVIDPSNVYFRREGLSGCYIGGRSPESIDKEPPIDNLDVDYNYFDTDVWPHLANRVPKFEGIKVKSGWAGYYEYNRFDENGIIGLHPYYHNLYIASGFSGHGIQQCPAVGRAIAELIVDGGYLEIDLTRLGFDRLIVDQPMRENNIV</sequence>
<dbReference type="Gene3D" id="3.30.9.10">
    <property type="entry name" value="D-Amino Acid Oxidase, subunit A, domain 2"/>
    <property type="match status" value="1"/>
</dbReference>
<evidence type="ECO:0000313" key="4">
    <source>
        <dbReference type="Proteomes" id="UP001153620"/>
    </source>
</evidence>
<dbReference type="InterPro" id="IPR036188">
    <property type="entry name" value="FAD/NAD-bd_sf"/>
</dbReference>
<dbReference type="SUPFAM" id="SSF51905">
    <property type="entry name" value="FAD/NAD(P)-binding domain"/>
    <property type="match status" value="1"/>
</dbReference>
<keyword evidence="4" id="KW-1185">Reference proteome</keyword>
<dbReference type="GO" id="GO:0005739">
    <property type="term" value="C:mitochondrion"/>
    <property type="evidence" value="ECO:0007669"/>
    <property type="project" value="GOC"/>
</dbReference>
<dbReference type="InterPro" id="IPR006076">
    <property type="entry name" value="FAD-dep_OxRdtase"/>
</dbReference>
<dbReference type="EMBL" id="OU895877">
    <property type="protein sequence ID" value="CAG9797475.1"/>
    <property type="molecule type" value="Genomic_DNA"/>
</dbReference>
<dbReference type="OrthoDB" id="424974at2759"/>
<organism evidence="3 4">
    <name type="scientific">Chironomus riparius</name>
    <dbReference type="NCBI Taxonomy" id="315576"/>
    <lineage>
        <taxon>Eukaryota</taxon>
        <taxon>Metazoa</taxon>
        <taxon>Ecdysozoa</taxon>
        <taxon>Arthropoda</taxon>
        <taxon>Hexapoda</taxon>
        <taxon>Insecta</taxon>
        <taxon>Pterygota</taxon>
        <taxon>Neoptera</taxon>
        <taxon>Endopterygota</taxon>
        <taxon>Diptera</taxon>
        <taxon>Nematocera</taxon>
        <taxon>Chironomoidea</taxon>
        <taxon>Chironomidae</taxon>
        <taxon>Chironominae</taxon>
        <taxon>Chironomus</taxon>
    </lineage>
</organism>
<proteinExistence type="predicted"/>
<dbReference type="Gene3D" id="3.50.50.60">
    <property type="entry name" value="FAD/NAD(P)-binding domain"/>
    <property type="match status" value="1"/>
</dbReference>
<dbReference type="Pfam" id="PF01266">
    <property type="entry name" value="DAO"/>
    <property type="match status" value="1"/>
</dbReference>
<name>A0A9N9WN07_9DIPT</name>
<reference evidence="3" key="2">
    <citation type="submission" date="2022-10" db="EMBL/GenBank/DDBJ databases">
        <authorList>
            <consortium name="ENA_rothamsted_submissions"/>
            <consortium name="culmorum"/>
            <person name="King R."/>
        </authorList>
    </citation>
    <scope>NUCLEOTIDE SEQUENCE</scope>
</reference>
<feature type="domain" description="FAD dependent oxidoreductase" evidence="2">
    <location>
        <begin position="104"/>
        <end position="491"/>
    </location>
</feature>
<dbReference type="GO" id="GO:0032981">
    <property type="term" value="P:mitochondrial respiratory chain complex I assembly"/>
    <property type="evidence" value="ECO:0007669"/>
    <property type="project" value="TreeGrafter"/>
</dbReference>
<dbReference type="FunFam" id="3.30.9.10:FF:000026">
    <property type="entry name" value="FAD-dependent oxidoreductase domain-containing protein 1"/>
    <property type="match status" value="1"/>
</dbReference>
<dbReference type="AlphaFoldDB" id="A0A9N9WN07"/>
<dbReference type="PANTHER" id="PTHR13847">
    <property type="entry name" value="SARCOSINE DEHYDROGENASE-RELATED"/>
    <property type="match status" value="1"/>
</dbReference>
<gene>
    <name evidence="3" type="ORF">CHIRRI_LOCUS473</name>
</gene>
<evidence type="ECO:0000256" key="1">
    <source>
        <dbReference type="SAM" id="MobiDB-lite"/>
    </source>
</evidence>
<dbReference type="PANTHER" id="PTHR13847:SF282">
    <property type="entry name" value="LETHAL (2) 37BB"/>
    <property type="match status" value="1"/>
</dbReference>
<accession>A0A9N9WN07</accession>
<protein>
    <recommendedName>
        <fullName evidence="2">FAD dependent oxidoreductase domain-containing protein</fullName>
    </recommendedName>
</protein>
<reference evidence="3" key="1">
    <citation type="submission" date="2022-01" db="EMBL/GenBank/DDBJ databases">
        <authorList>
            <person name="King R."/>
        </authorList>
    </citation>
    <scope>NUCLEOTIDE SEQUENCE</scope>
</reference>